<feature type="signal peptide" evidence="2">
    <location>
        <begin position="1"/>
        <end position="19"/>
    </location>
</feature>
<dbReference type="Gene3D" id="1.10.10.1940">
    <property type="match status" value="2"/>
</dbReference>
<dbReference type="InterPro" id="IPR003582">
    <property type="entry name" value="ShKT_dom"/>
</dbReference>
<protein>
    <submittedName>
        <fullName evidence="4">(pine wood nematode) hypothetical protein</fullName>
    </submittedName>
</protein>
<evidence type="ECO:0000313" key="5">
    <source>
        <dbReference type="Proteomes" id="UP000095284"/>
    </source>
</evidence>
<dbReference type="PANTHER" id="PTHR21724:SF109">
    <property type="entry name" value="SHKT DOMAIN-CONTAINING PROTEIN"/>
    <property type="match status" value="1"/>
</dbReference>
<keyword evidence="6" id="KW-1185">Reference proteome</keyword>
<gene>
    <name evidence="4" type="ORF">BXYJ_LOCUS11100</name>
</gene>
<keyword evidence="2" id="KW-0732">Signal</keyword>
<dbReference type="AlphaFoldDB" id="A0A1I7S2R4"/>
<dbReference type="OrthoDB" id="5877829at2759"/>
<organism evidence="5 7">
    <name type="scientific">Bursaphelenchus xylophilus</name>
    <name type="common">Pinewood nematode worm</name>
    <name type="synonym">Aphelenchoides xylophilus</name>
    <dbReference type="NCBI Taxonomy" id="6326"/>
    <lineage>
        <taxon>Eukaryota</taxon>
        <taxon>Metazoa</taxon>
        <taxon>Ecdysozoa</taxon>
        <taxon>Nematoda</taxon>
        <taxon>Chromadorea</taxon>
        <taxon>Rhabditida</taxon>
        <taxon>Tylenchina</taxon>
        <taxon>Tylenchomorpha</taxon>
        <taxon>Aphelenchoidea</taxon>
        <taxon>Aphelenchoididae</taxon>
        <taxon>Bursaphelenchus</taxon>
    </lineage>
</organism>
<dbReference type="EMBL" id="CAJFCV020000005">
    <property type="protein sequence ID" value="CAG9121698.1"/>
    <property type="molecule type" value="Genomic_DNA"/>
</dbReference>
<feature type="chain" id="PRO_5035359667" evidence="2">
    <location>
        <begin position="20"/>
        <end position="112"/>
    </location>
</feature>
<comment type="caution">
    <text evidence="1">Lacks conserved residue(s) required for the propagation of feature annotation.</text>
</comment>
<dbReference type="Pfam" id="PF01549">
    <property type="entry name" value="ShK"/>
    <property type="match status" value="2"/>
</dbReference>
<sequence length="112" mass="12478">MSCLIHGLVLLFLVDRIWSECSDEGSNCVRFQNMCLNQVYAPILLEYCRKTCDNCPGTCKDNSPRCRTWNNNGFCQSNYYTKNYKELLCSKTCGLCKGGDDDFGSGSGSGTP</sequence>
<evidence type="ECO:0000313" key="7">
    <source>
        <dbReference type="WBParaSite" id="BXY_0729400.1"/>
    </source>
</evidence>
<evidence type="ECO:0000313" key="6">
    <source>
        <dbReference type="Proteomes" id="UP000659654"/>
    </source>
</evidence>
<evidence type="ECO:0000259" key="3">
    <source>
        <dbReference type="PROSITE" id="PS51670"/>
    </source>
</evidence>
<dbReference type="SMART" id="SM00254">
    <property type="entry name" value="ShKT"/>
    <property type="match status" value="2"/>
</dbReference>
<name>A0A1I7S2R4_BURXY</name>
<dbReference type="Proteomes" id="UP000659654">
    <property type="component" value="Unassembled WGS sequence"/>
</dbReference>
<evidence type="ECO:0000256" key="2">
    <source>
        <dbReference type="SAM" id="SignalP"/>
    </source>
</evidence>
<reference evidence="4" key="2">
    <citation type="submission" date="2020-09" db="EMBL/GenBank/DDBJ databases">
        <authorList>
            <person name="Kikuchi T."/>
        </authorList>
    </citation>
    <scope>NUCLEOTIDE SEQUENCE</scope>
    <source>
        <strain evidence="4">Ka4C1</strain>
    </source>
</reference>
<evidence type="ECO:0000313" key="4">
    <source>
        <dbReference type="EMBL" id="CAD5230663.1"/>
    </source>
</evidence>
<evidence type="ECO:0000256" key="1">
    <source>
        <dbReference type="PROSITE-ProRule" id="PRU01005"/>
    </source>
</evidence>
<dbReference type="PANTHER" id="PTHR21724">
    <property type="entry name" value="SHKT DOMAIN-CONTAINING PROTEIN"/>
    <property type="match status" value="1"/>
</dbReference>
<dbReference type="SMR" id="A0A1I7S2R4"/>
<reference evidence="7" key="1">
    <citation type="submission" date="2016-11" db="UniProtKB">
        <authorList>
            <consortium name="WormBaseParasite"/>
        </authorList>
    </citation>
    <scope>IDENTIFICATION</scope>
</reference>
<dbReference type="EMBL" id="CAJFDI010000005">
    <property type="protein sequence ID" value="CAD5230663.1"/>
    <property type="molecule type" value="Genomic_DNA"/>
</dbReference>
<feature type="domain" description="ShKT" evidence="3">
    <location>
        <begin position="59"/>
        <end position="96"/>
    </location>
</feature>
<dbReference type="Proteomes" id="UP000582659">
    <property type="component" value="Unassembled WGS sequence"/>
</dbReference>
<proteinExistence type="predicted"/>
<dbReference type="WBParaSite" id="BXY_0729400.1">
    <property type="protein sequence ID" value="BXY_0729400.1"/>
    <property type="gene ID" value="BXY_0729400"/>
</dbReference>
<accession>A0A1I7S2R4</accession>
<dbReference type="Proteomes" id="UP000095284">
    <property type="component" value="Unplaced"/>
</dbReference>
<dbReference type="PROSITE" id="PS51670">
    <property type="entry name" value="SHKT"/>
    <property type="match status" value="1"/>
</dbReference>